<dbReference type="CDD" id="cd00093">
    <property type="entry name" value="HTH_XRE"/>
    <property type="match status" value="1"/>
</dbReference>
<name>A0A4R2PUZ1_9RHOB</name>
<feature type="domain" description="HTH cro/C1-type" evidence="1">
    <location>
        <begin position="2"/>
        <end position="50"/>
    </location>
</feature>
<keyword evidence="3" id="KW-1185">Reference proteome</keyword>
<dbReference type="SUPFAM" id="SSF47413">
    <property type="entry name" value="lambda repressor-like DNA-binding domains"/>
    <property type="match status" value="1"/>
</dbReference>
<comment type="caution">
    <text evidence="2">The sequence shown here is derived from an EMBL/GenBank/DDBJ whole genome shotgun (WGS) entry which is preliminary data.</text>
</comment>
<dbReference type="InterPro" id="IPR010982">
    <property type="entry name" value="Lambda_DNA-bd_dom_sf"/>
</dbReference>
<evidence type="ECO:0000313" key="2">
    <source>
        <dbReference type="EMBL" id="TCP39800.1"/>
    </source>
</evidence>
<dbReference type="AlphaFoldDB" id="A0A4R2PUZ1"/>
<accession>A0A4R2PUZ1</accession>
<dbReference type="Proteomes" id="UP000294835">
    <property type="component" value="Unassembled WGS sequence"/>
</dbReference>
<reference evidence="2 3" key="1">
    <citation type="submission" date="2019-03" db="EMBL/GenBank/DDBJ databases">
        <title>Genomic Encyclopedia of Type Strains, Phase IV (KMG-IV): sequencing the most valuable type-strain genomes for metagenomic binning, comparative biology and taxonomic classification.</title>
        <authorList>
            <person name="Goeker M."/>
        </authorList>
    </citation>
    <scope>NUCLEOTIDE SEQUENCE [LARGE SCALE GENOMIC DNA]</scope>
    <source>
        <strain evidence="2 3">DSM 18063</strain>
    </source>
</reference>
<dbReference type="GO" id="GO:0003677">
    <property type="term" value="F:DNA binding"/>
    <property type="evidence" value="ECO:0007669"/>
    <property type="project" value="InterPro"/>
</dbReference>
<dbReference type="PROSITE" id="PS50943">
    <property type="entry name" value="HTH_CROC1"/>
    <property type="match status" value="1"/>
</dbReference>
<evidence type="ECO:0000259" key="1">
    <source>
        <dbReference type="PROSITE" id="PS50943"/>
    </source>
</evidence>
<gene>
    <name evidence="2" type="ORF">EV662_110107</name>
</gene>
<sequence>MLGWSQARLAEAMDVSSMTIKRAEGSGKPTPSAETLAAIRAALEAAGVEFIQENGGGPGVRLRK</sequence>
<evidence type="ECO:0000313" key="3">
    <source>
        <dbReference type="Proteomes" id="UP000294835"/>
    </source>
</evidence>
<organism evidence="2 3">
    <name type="scientific">Rhodovulum marinum</name>
    <dbReference type="NCBI Taxonomy" id="320662"/>
    <lineage>
        <taxon>Bacteria</taxon>
        <taxon>Pseudomonadati</taxon>
        <taxon>Pseudomonadota</taxon>
        <taxon>Alphaproteobacteria</taxon>
        <taxon>Rhodobacterales</taxon>
        <taxon>Paracoccaceae</taxon>
        <taxon>Rhodovulum</taxon>
    </lineage>
</organism>
<proteinExistence type="predicted"/>
<dbReference type="InterPro" id="IPR001387">
    <property type="entry name" value="Cro/C1-type_HTH"/>
</dbReference>
<protein>
    <recommendedName>
        <fullName evidence="1">HTH cro/C1-type domain-containing protein</fullName>
    </recommendedName>
</protein>
<dbReference type="Pfam" id="PF01381">
    <property type="entry name" value="HTH_3"/>
    <property type="match status" value="1"/>
</dbReference>
<dbReference type="Gene3D" id="1.10.260.40">
    <property type="entry name" value="lambda repressor-like DNA-binding domains"/>
    <property type="match status" value="1"/>
</dbReference>
<dbReference type="EMBL" id="SLXP01000010">
    <property type="protein sequence ID" value="TCP39800.1"/>
    <property type="molecule type" value="Genomic_DNA"/>
</dbReference>